<dbReference type="FunFam" id="3.20.20.140:FF:000005">
    <property type="entry name" value="TatD family hydrolase"/>
    <property type="match status" value="1"/>
</dbReference>
<dbReference type="Proteomes" id="UP000267342">
    <property type="component" value="Chromosome"/>
</dbReference>
<keyword evidence="4" id="KW-0378">Hydrolase</keyword>
<evidence type="ECO:0000313" key="7">
    <source>
        <dbReference type="Proteomes" id="UP000267342"/>
    </source>
</evidence>
<keyword evidence="2" id="KW-0540">Nuclease</keyword>
<dbReference type="PANTHER" id="PTHR10060">
    <property type="entry name" value="TATD FAMILY DEOXYRIBONUCLEASE"/>
    <property type="match status" value="1"/>
</dbReference>
<dbReference type="Pfam" id="PF01026">
    <property type="entry name" value="TatD_DNase"/>
    <property type="match status" value="1"/>
</dbReference>
<dbReference type="PIRSF" id="PIRSF005902">
    <property type="entry name" value="DNase_TatD"/>
    <property type="match status" value="1"/>
</dbReference>
<keyword evidence="3 5" id="KW-0479">Metal-binding</keyword>
<dbReference type="EMBL" id="AP018933">
    <property type="protein sequence ID" value="BBG30026.1"/>
    <property type="molecule type" value="Genomic_DNA"/>
</dbReference>
<feature type="binding site" evidence="5">
    <location>
        <position position="171"/>
    </location>
    <ligand>
        <name>a divalent metal cation</name>
        <dbReference type="ChEBI" id="CHEBI:60240"/>
        <label>2</label>
    </ligand>
</feature>
<organism evidence="6 7">
    <name type="scientific">Zymobacter palmae</name>
    <dbReference type="NCBI Taxonomy" id="33074"/>
    <lineage>
        <taxon>Bacteria</taxon>
        <taxon>Pseudomonadati</taxon>
        <taxon>Pseudomonadota</taxon>
        <taxon>Gammaproteobacteria</taxon>
        <taxon>Oceanospirillales</taxon>
        <taxon>Halomonadaceae</taxon>
        <taxon>Zymobacter group</taxon>
        <taxon>Zymobacter</taxon>
    </lineage>
</organism>
<feature type="binding site" evidence="5">
    <location>
        <position position="110"/>
    </location>
    <ligand>
        <name>a divalent metal cation</name>
        <dbReference type="ChEBI" id="CHEBI:60240"/>
        <label>1</label>
    </ligand>
</feature>
<dbReference type="KEGG" id="zpl:ZBT109_1266"/>
<sequence>MLPDTLTFHSAGPLVDIGANLTHESYARDLPAVLERAATAGVSAIVLTGTDEASIEQNIAIMERHANDESLPLLRATAGIHPHDADHWSPNIERLLRDVLRRDDIAAVGECGLDYFRDYTPRDQQRHAFEMQLALAAEYGLPLFLHEREAGPDMLDMLTHWRDDIRQAVVHCFTGDRKTLYGYLDLDLHIGITGWVCDERRGQHLHPLIKEIPAHRLMIETDCPYLLPRDLPASPKARRHEPALLPWISRTLARLVDEPEDALAQRTTETATAFFSLPAQTLHLPARARASQEH</sequence>
<evidence type="ECO:0000256" key="2">
    <source>
        <dbReference type="ARBA" id="ARBA00022722"/>
    </source>
</evidence>
<name>A0A348HEH4_9GAMM</name>
<feature type="binding site" evidence="5">
    <location>
        <position position="146"/>
    </location>
    <ligand>
        <name>a divalent metal cation</name>
        <dbReference type="ChEBI" id="CHEBI:60240"/>
        <label>2</label>
    </ligand>
</feature>
<dbReference type="GO" id="GO:0046872">
    <property type="term" value="F:metal ion binding"/>
    <property type="evidence" value="ECO:0007669"/>
    <property type="project" value="UniProtKB-KW"/>
</dbReference>
<feature type="binding site" evidence="5">
    <location>
        <position position="222"/>
    </location>
    <ligand>
        <name>a divalent metal cation</name>
        <dbReference type="ChEBI" id="CHEBI:60240"/>
        <label>1</label>
    </ligand>
</feature>
<dbReference type="CDD" id="cd01310">
    <property type="entry name" value="TatD_DNAse"/>
    <property type="match status" value="1"/>
</dbReference>
<dbReference type="InterPro" id="IPR050891">
    <property type="entry name" value="TatD-type_Hydrolase"/>
</dbReference>
<keyword evidence="7" id="KW-1185">Reference proteome</keyword>
<evidence type="ECO:0000256" key="1">
    <source>
        <dbReference type="ARBA" id="ARBA00009275"/>
    </source>
</evidence>
<evidence type="ECO:0000313" key="6">
    <source>
        <dbReference type="EMBL" id="BBG30026.1"/>
    </source>
</evidence>
<dbReference type="PROSITE" id="PS01091">
    <property type="entry name" value="TATD_3"/>
    <property type="match status" value="1"/>
</dbReference>
<dbReference type="InterPro" id="IPR018228">
    <property type="entry name" value="DNase_TatD-rel_CS"/>
</dbReference>
<evidence type="ECO:0000256" key="5">
    <source>
        <dbReference type="PIRSR" id="PIRSR005902-1"/>
    </source>
</evidence>
<protein>
    <submittedName>
        <fullName evidence="6">Mg-dependent DNase</fullName>
    </submittedName>
</protein>
<proteinExistence type="inferred from homology"/>
<dbReference type="PANTHER" id="PTHR10060:SF15">
    <property type="entry name" value="DEOXYRIBONUCLEASE TATDN1"/>
    <property type="match status" value="1"/>
</dbReference>
<dbReference type="SUPFAM" id="SSF51556">
    <property type="entry name" value="Metallo-dependent hydrolases"/>
    <property type="match status" value="1"/>
</dbReference>
<dbReference type="InterPro" id="IPR032466">
    <property type="entry name" value="Metal_Hydrolase"/>
</dbReference>
<comment type="similarity">
    <text evidence="1">Belongs to the metallo-dependent hydrolases superfamily. TatD-type hydrolase family.</text>
</comment>
<accession>A0A348HEH4</accession>
<dbReference type="GO" id="GO:0016788">
    <property type="term" value="F:hydrolase activity, acting on ester bonds"/>
    <property type="evidence" value="ECO:0007669"/>
    <property type="project" value="InterPro"/>
</dbReference>
<dbReference type="GO" id="GO:0004518">
    <property type="term" value="F:nuclease activity"/>
    <property type="evidence" value="ECO:0007669"/>
    <property type="project" value="UniProtKB-KW"/>
</dbReference>
<reference evidence="6 7" key="1">
    <citation type="submission" date="2018-09" db="EMBL/GenBank/DDBJ databases">
        <title>Zymobacter palmae IAM14233 (=T109) whole genome analysis.</title>
        <authorList>
            <person name="Yanase H."/>
        </authorList>
    </citation>
    <scope>NUCLEOTIDE SEQUENCE [LARGE SCALE GENOMIC DNA]</scope>
    <source>
        <strain evidence="6 7">IAM14233</strain>
    </source>
</reference>
<dbReference type="OrthoDB" id="9810005at2"/>
<evidence type="ECO:0000256" key="3">
    <source>
        <dbReference type="ARBA" id="ARBA00022723"/>
    </source>
</evidence>
<dbReference type="RefSeq" id="WP_038277813.1">
    <property type="nucleotide sequence ID" value="NZ_AP018933.1"/>
</dbReference>
<dbReference type="AlphaFoldDB" id="A0A348HEH4"/>
<dbReference type="Gene3D" id="3.20.20.140">
    <property type="entry name" value="Metal-dependent hydrolases"/>
    <property type="match status" value="1"/>
</dbReference>
<evidence type="ECO:0000256" key="4">
    <source>
        <dbReference type="ARBA" id="ARBA00022801"/>
    </source>
</evidence>
<dbReference type="STRING" id="1123510.GCA_000620025_01327"/>
<dbReference type="InterPro" id="IPR001130">
    <property type="entry name" value="TatD-like"/>
</dbReference>
<gene>
    <name evidence="6" type="ORF">ZBT109_1266</name>
</gene>